<dbReference type="Pfam" id="PF07676">
    <property type="entry name" value="PD40"/>
    <property type="match status" value="2"/>
</dbReference>
<evidence type="ECO:0000256" key="2">
    <source>
        <dbReference type="SAM" id="SignalP"/>
    </source>
</evidence>
<sequence>MFRKSCLILLLSTFYFLLSASSVHAQFGKNNVRYGQLDKVYPSFRFDIRHNLDTEDPRQMEYLRQVVDNLERARDWMGGPAVFNHNIEKRIPVFFYKTHTDMESSNLVGGFLPEGVGAFVESERRRMVLKADFSKPLGRAIGVHELVHEFQFDIYNPNLLQRNVIPRLPNGWYEGCAEFIAGLYDPHTRDDIRRREQRMYASNPRLLPTWLGLNAGSANPYTMWSMIPEFLEEKFSFGTEFCVEPLKNDVRLGEFVYDKVKGELGNPDVNSERFDQQHRHYWGTEKGYEVARINSSKPYDENDYFKGRTVTPYGHPYPMFSPILSADGREIAAFSIQDNGVALIRYLISQEGGYLSKEDREKIKDKNLLSQFSNSSLIKNLTPQLPPVPWEYIVVQGLETWPFNGFDAAWSHDGKKIAFFARINRDHALVIIDAETGKIIRKIEFEDPEFRLDQAFSPSFNADDCWIYFSAAKNIQRDIYAVSICDPHIGRMIQVTDDERFDTAPSVSSDGSKIVYVGSDDDFQHLFLYDVRRGEIEQLTFGSFNDSSPSWSDDGTTIVYTSEENGLVWKINTLDLATLTVKQWPELMGGAYTPMFARRTMDTVYYVTFRDDDQFQDQIYFNFEVFEAKLKKPVRQYTVAKKEAGSFVFNPNRDLFRINLDSNQLLNPKKPPEDWACGGGNIQVGVNTYYGMFGQSYFGCSNILETKHHRGLVALYGNFRLIDYSYVNQEKRTTWVWGIHQYQLPLYYQFYDAVHRYPRQNILNNTWMKELSLDLFTQYPLDKFNRWELFSKLGHRSYNVFGYDTADLDAGILDEADDVFTDQDVQLFKFMKNSNGSNLSFGAAYVRDTVLFSGNTWGPFHGNAFRAQVEFAPPLGEEFQGFTSVNVSARTYRHLGSSSLLAGRVEVMTSTRANGDFILLCGPDRLRGCEYGSIVGNQIGYVSGELRFPVPWTYVLGTPVRGFLFGDAAYTGFNDERFSVRKIKTYGFGFQYFIPLIGLPAQSVWNRENGKWNPTFYITLHW</sequence>
<feature type="chain" id="PRO_5009535415" description="Bacterial surface antigen (D15) domain-containing protein" evidence="2">
    <location>
        <begin position="26"/>
        <end position="1022"/>
    </location>
</feature>
<feature type="signal peptide" evidence="2">
    <location>
        <begin position="1"/>
        <end position="25"/>
    </location>
</feature>
<dbReference type="InterPro" id="IPR011659">
    <property type="entry name" value="WD40"/>
</dbReference>
<reference evidence="3 4" key="1">
    <citation type="journal article" date="2016" name="Nat. Commun.">
        <title>Thousands of microbial genomes shed light on interconnected biogeochemical processes in an aquifer system.</title>
        <authorList>
            <person name="Anantharaman K."/>
            <person name="Brown C.T."/>
            <person name="Hug L.A."/>
            <person name="Sharon I."/>
            <person name="Castelle C.J."/>
            <person name="Probst A.J."/>
            <person name="Thomas B.C."/>
            <person name="Singh A."/>
            <person name="Wilkins M.J."/>
            <person name="Karaoz U."/>
            <person name="Brodie E.L."/>
            <person name="Williams K.H."/>
            <person name="Hubbard S.S."/>
            <person name="Banfield J.F."/>
        </authorList>
    </citation>
    <scope>NUCLEOTIDE SEQUENCE [LARGE SCALE GENOMIC DNA]</scope>
</reference>
<comment type="caution">
    <text evidence="3">The sequence shown here is derived from an EMBL/GenBank/DDBJ whole genome shotgun (WGS) entry which is preliminary data.</text>
</comment>
<evidence type="ECO:0000313" key="4">
    <source>
        <dbReference type="Proteomes" id="UP000176834"/>
    </source>
</evidence>
<dbReference type="SUPFAM" id="SSF82171">
    <property type="entry name" value="DPP6 N-terminal domain-like"/>
    <property type="match status" value="1"/>
</dbReference>
<dbReference type="PANTHER" id="PTHR36842">
    <property type="entry name" value="PROTEIN TOLB HOMOLOG"/>
    <property type="match status" value="1"/>
</dbReference>
<comment type="similarity">
    <text evidence="1">Belongs to the TolB family.</text>
</comment>
<evidence type="ECO:0000313" key="3">
    <source>
        <dbReference type="EMBL" id="OGN07654.1"/>
    </source>
</evidence>
<keyword evidence="2" id="KW-0732">Signal</keyword>
<dbReference type="AlphaFoldDB" id="A0A1F8F3D9"/>
<dbReference type="PANTHER" id="PTHR36842:SF1">
    <property type="entry name" value="PROTEIN TOLB"/>
    <property type="match status" value="1"/>
</dbReference>
<proteinExistence type="inferred from homology"/>
<evidence type="ECO:0000256" key="1">
    <source>
        <dbReference type="ARBA" id="ARBA00009820"/>
    </source>
</evidence>
<dbReference type="Proteomes" id="UP000176834">
    <property type="component" value="Unassembled WGS sequence"/>
</dbReference>
<dbReference type="Gene3D" id="2.40.160.50">
    <property type="entry name" value="membrane protein fhac: a member of the omp85/tpsb transporter family"/>
    <property type="match status" value="1"/>
</dbReference>
<organism evidence="3 4">
    <name type="scientific">Candidatus Yanofskybacteria bacterium RIFCSPHIGHO2_02_FULL_38_22b</name>
    <dbReference type="NCBI Taxonomy" id="1802673"/>
    <lineage>
        <taxon>Bacteria</taxon>
        <taxon>Candidatus Yanofskyibacteriota</taxon>
    </lineage>
</organism>
<gene>
    <name evidence="3" type="ORF">A3B86_02340</name>
</gene>
<evidence type="ECO:0008006" key="5">
    <source>
        <dbReference type="Google" id="ProtNLM"/>
    </source>
</evidence>
<dbReference type="EMBL" id="MGJN01000003">
    <property type="protein sequence ID" value="OGN07654.1"/>
    <property type="molecule type" value="Genomic_DNA"/>
</dbReference>
<accession>A0A1F8F3D9</accession>
<name>A0A1F8F3D9_9BACT</name>
<dbReference type="InterPro" id="IPR011042">
    <property type="entry name" value="6-blade_b-propeller_TolB-like"/>
</dbReference>
<protein>
    <recommendedName>
        <fullName evidence="5">Bacterial surface antigen (D15) domain-containing protein</fullName>
    </recommendedName>
</protein>
<dbReference type="Gene3D" id="2.120.10.30">
    <property type="entry name" value="TolB, C-terminal domain"/>
    <property type="match status" value="1"/>
</dbReference>